<keyword evidence="1" id="KW-0732">Signal</keyword>
<feature type="transmembrane region" description="Helical" evidence="2">
    <location>
        <begin position="20"/>
        <end position="41"/>
    </location>
</feature>
<gene>
    <name evidence="5" type="ORF">RM574_02935</name>
    <name evidence="4" type="ORF">RM698_21855</name>
</gene>
<keyword evidence="2" id="KW-0472">Membrane</keyword>
<dbReference type="Gene3D" id="2.70.70.10">
    <property type="entry name" value="Glucose Permease (Domain IIA)"/>
    <property type="match status" value="1"/>
</dbReference>
<reference evidence="6" key="1">
    <citation type="submission" date="2023-07" db="EMBL/GenBank/DDBJ databases">
        <title>30 novel species of actinomycetes from the DSMZ collection.</title>
        <authorList>
            <person name="Nouioui I."/>
        </authorList>
    </citation>
    <scope>NUCLEOTIDE SEQUENCE [LARGE SCALE GENOMIC DNA]</scope>
    <source>
        <strain evidence="6">DSM 41982</strain>
    </source>
</reference>
<evidence type="ECO:0000256" key="1">
    <source>
        <dbReference type="ARBA" id="ARBA00022729"/>
    </source>
</evidence>
<dbReference type="PANTHER" id="PTHR21666:SF289">
    <property type="entry name" value="L-ALA--D-GLU ENDOPEPTIDASE"/>
    <property type="match status" value="1"/>
</dbReference>
<dbReference type="Pfam" id="PF01551">
    <property type="entry name" value="Peptidase_M23"/>
    <property type="match status" value="1"/>
</dbReference>
<feature type="domain" description="M23ase beta-sheet core" evidence="3">
    <location>
        <begin position="256"/>
        <end position="354"/>
    </location>
</feature>
<sequence>MSEQEEARKPARKRRRPGPFTLLALPGLTVLVGSVVFLTVAGKLPGAEDEEPARTPAAEEADATALVDDSFVPWLKQAAGACTVLRPSVLAAQIDAYSGWNTDSAALTGPSGIAGFDEAGWKKWGKDADGNGTSSPKEPVDAIMALGRQDCALADEVTEARTSGTVNGDLLDLTLAAYTRSTAEVTKAGKVPAKATAYVKKIEKLAKHYKTFDKGDASPGQGAAPTSAVLAWPSATHSVSSPYGTREHPLTHVTKLHTGVDFPAAQGTPVTAAREGTVVFAALTKAYGNRIVVDHGTISGAHVQTTYSHLSAMHVTNGQHVTTGTLLGDVGSTGLSTGPHLHFEVIRDGYYNDPMPWLGVGG</sequence>
<dbReference type="EMBL" id="JAVRET010000057">
    <property type="protein sequence ID" value="MDT0411676.1"/>
    <property type="molecule type" value="Genomic_DNA"/>
</dbReference>
<dbReference type="CDD" id="cd12797">
    <property type="entry name" value="M23_peptidase"/>
    <property type="match status" value="1"/>
</dbReference>
<dbReference type="Gene3D" id="1.10.530.10">
    <property type="match status" value="1"/>
</dbReference>
<dbReference type="SUPFAM" id="SSF53955">
    <property type="entry name" value="Lysozyme-like"/>
    <property type="match status" value="1"/>
</dbReference>
<evidence type="ECO:0000259" key="3">
    <source>
        <dbReference type="Pfam" id="PF01551"/>
    </source>
</evidence>
<evidence type="ECO:0000313" key="4">
    <source>
        <dbReference type="EMBL" id="MDT0411676.1"/>
    </source>
</evidence>
<dbReference type="Proteomes" id="UP001183607">
    <property type="component" value="Unassembled WGS sequence"/>
</dbReference>
<protein>
    <submittedName>
        <fullName evidence="5">M23 family metallopeptidase</fullName>
    </submittedName>
</protein>
<keyword evidence="2" id="KW-1133">Transmembrane helix</keyword>
<evidence type="ECO:0000313" key="7">
    <source>
        <dbReference type="Proteomes" id="UP001183610"/>
    </source>
</evidence>
<dbReference type="PANTHER" id="PTHR21666">
    <property type="entry name" value="PEPTIDASE-RELATED"/>
    <property type="match status" value="1"/>
</dbReference>
<dbReference type="InterPro" id="IPR050570">
    <property type="entry name" value="Cell_wall_metabolism_enzyme"/>
</dbReference>
<dbReference type="AlphaFoldDB" id="A0ABD5DYY6"/>
<dbReference type="InterPro" id="IPR011055">
    <property type="entry name" value="Dup_hybrid_motif"/>
</dbReference>
<accession>A0ABD5DYY6</accession>
<keyword evidence="2" id="KW-0812">Transmembrane</keyword>
<evidence type="ECO:0000313" key="6">
    <source>
        <dbReference type="Proteomes" id="UP001183607"/>
    </source>
</evidence>
<comment type="caution">
    <text evidence="5">The sequence shown here is derived from an EMBL/GenBank/DDBJ whole genome shotgun (WGS) entry which is preliminary data.</text>
</comment>
<organism evidence="5 6">
    <name type="scientific">Streptomyces evansiae</name>
    <dbReference type="NCBI Taxonomy" id="3075535"/>
    <lineage>
        <taxon>Bacteria</taxon>
        <taxon>Bacillati</taxon>
        <taxon>Actinomycetota</taxon>
        <taxon>Actinomycetes</taxon>
        <taxon>Kitasatosporales</taxon>
        <taxon>Streptomycetaceae</taxon>
        <taxon>Streptomyces</taxon>
    </lineage>
</organism>
<dbReference type="InterPro" id="IPR016047">
    <property type="entry name" value="M23ase_b-sheet_dom"/>
</dbReference>
<keyword evidence="7" id="KW-1185">Reference proteome</keyword>
<evidence type="ECO:0000313" key="5">
    <source>
        <dbReference type="EMBL" id="MDT0414430.1"/>
    </source>
</evidence>
<dbReference type="EMBL" id="JAVRER010000003">
    <property type="protein sequence ID" value="MDT0414430.1"/>
    <property type="molecule type" value="Genomic_DNA"/>
</dbReference>
<proteinExistence type="predicted"/>
<name>A0ABD5DYY6_9ACTN</name>
<dbReference type="Proteomes" id="UP001183610">
    <property type="component" value="Unassembled WGS sequence"/>
</dbReference>
<dbReference type="SUPFAM" id="SSF51261">
    <property type="entry name" value="Duplicated hybrid motif"/>
    <property type="match status" value="1"/>
</dbReference>
<reference evidence="5" key="2">
    <citation type="submission" date="2024-03" db="EMBL/GenBank/DDBJ databases">
        <title>30 novel species of actinomycetes from the DSMZ collection.</title>
        <authorList>
            <person name="Nouioui I."/>
        </authorList>
    </citation>
    <scope>NUCLEOTIDE SEQUENCE</scope>
    <source>
        <strain evidence="4 7">DSM 41979</strain>
        <strain evidence="5">DSM 41982</strain>
    </source>
</reference>
<dbReference type="InterPro" id="IPR023346">
    <property type="entry name" value="Lysozyme-like_dom_sf"/>
</dbReference>
<evidence type="ECO:0000256" key="2">
    <source>
        <dbReference type="SAM" id="Phobius"/>
    </source>
</evidence>